<gene>
    <name evidence="5" type="ORF">Rsub_08137</name>
</gene>
<feature type="compositionally biased region" description="Low complexity" evidence="4">
    <location>
        <begin position="568"/>
        <end position="583"/>
    </location>
</feature>
<dbReference type="STRING" id="307507.A0A2V0P4V2"/>
<protein>
    <submittedName>
        <fullName evidence="5">Uncharacterized protein</fullName>
    </submittedName>
</protein>
<sequence length="1036" mass="105732">MEPSLIAYPAQGRLGLAQAAALDGALARKLALESVLHGHAGCVNRLAWSEGGELLASASDDLRVMLWHAADSGRVPIALETQHRMNLFGVQFLPGWGNRKIVTGAMDSTVQLLELDASPSAAPPAWRSSSGGGGNAPRRHPAAGVARVESAAPRVTVFSCHDNRVKDVKVAPGEPHLFWSASEDGTVRQFDTRLPGQKSPSSPNVLLRVAPPGGSGSASAGGGGGGGGGGGPRPARRVEVKGLDICPTAPHLLALACGDPFVRVFDRRRLGPGAPAAVAASEELLKLAPPHLPIALYGRRSSRAHSTCVSFSSRGDRLVATYHSDHAYCFDVTGAGAARGAYYRPPAAAAPVEAGRPAPAAPARQGGGGGGGSGGGGGGGGGWERQLPMGAELAKLQGNAALFESSHAEAVEAFTRAIWLAPWAPGLYAQRALALLRRRWEGDDAAALADCDAAQRLAAAGVDAGGAAADGVARQAAARRVQALRALGQFACAAAACADYERRWPVDSRSDDYARLADSVARALEERRRRLKAQRAELRRLRELRRGQAAKRARGGGGGGGEGGEGGAEAAAGSGGEAPVAEGFVGPRLPSPLVPPLPPPPPPPPPPVAGADAASSSGQQVAAQQQQQQQPAGEEQQQQAAGQQTETGAEAEVQHPAARPRRGPEAFEVGTPSSRGEEGSEGEGTEEDEEGEEEEEEDEGEGEDGSSSGDGEGGSEEAGPPAAARRRLGAAASDSGSDGDGRGSGSEGLSSDAEADWEVEALLPWYGAERYGGGADGAASGSGGGSESDSSSGGDGDGGRGARRRRGDGRRAAAACWRARVAAALCADPPPPPRRRGANGGGGPGGYWDATPGGRRMLARCIGHSNVQTDIKEAVFLGRGDGLIACGSDDGRVFIYDADSGAPIKALEADDDVANCCRCHPDRLLLATSGIQHTIKLWSPTGPAEHDDDRLSSLVAANQRAMRGGAGMRLLRGLQPGVLQAALDEHPELLQMLLRGMHAHAHAAAPAPAPAGGEGRGGGGDDDEEDAPHDAACRVA</sequence>
<feature type="region of interest" description="Disordered" evidence="4">
    <location>
        <begin position="120"/>
        <end position="143"/>
    </location>
</feature>
<accession>A0A2V0P4V2</accession>
<feature type="compositionally biased region" description="Low complexity" evidence="4">
    <location>
        <begin position="353"/>
        <end position="364"/>
    </location>
</feature>
<reference evidence="5 6" key="1">
    <citation type="journal article" date="2018" name="Sci. Rep.">
        <title>Raphidocelis subcapitata (=Pseudokirchneriella subcapitata) provides an insight into genome evolution and environmental adaptations in the Sphaeropleales.</title>
        <authorList>
            <person name="Suzuki S."/>
            <person name="Yamaguchi H."/>
            <person name="Nakajima N."/>
            <person name="Kawachi M."/>
        </authorList>
    </citation>
    <scope>NUCLEOTIDE SEQUENCE [LARGE SCALE GENOMIC DNA]</scope>
    <source>
        <strain evidence="5 6">NIES-35</strain>
    </source>
</reference>
<feature type="repeat" description="WD" evidence="3">
    <location>
        <begin position="36"/>
        <end position="67"/>
    </location>
</feature>
<organism evidence="5 6">
    <name type="scientific">Raphidocelis subcapitata</name>
    <dbReference type="NCBI Taxonomy" id="307507"/>
    <lineage>
        <taxon>Eukaryota</taxon>
        <taxon>Viridiplantae</taxon>
        <taxon>Chlorophyta</taxon>
        <taxon>core chlorophytes</taxon>
        <taxon>Chlorophyceae</taxon>
        <taxon>CS clade</taxon>
        <taxon>Sphaeropleales</taxon>
        <taxon>Selenastraceae</taxon>
        <taxon>Raphidocelis</taxon>
    </lineage>
</organism>
<dbReference type="SMART" id="SM00320">
    <property type="entry name" value="WD40"/>
    <property type="match status" value="7"/>
</dbReference>
<dbReference type="PANTHER" id="PTHR15574">
    <property type="entry name" value="WD REPEAT DOMAIN-CONTAINING FAMILY"/>
    <property type="match status" value="1"/>
</dbReference>
<dbReference type="FunCoup" id="A0A2V0P4V2">
    <property type="interactions" value="1803"/>
</dbReference>
<feature type="region of interest" description="Disordered" evidence="4">
    <location>
        <begin position="194"/>
        <end position="236"/>
    </location>
</feature>
<feature type="region of interest" description="Disordered" evidence="4">
    <location>
        <begin position="1001"/>
        <end position="1036"/>
    </location>
</feature>
<proteinExistence type="predicted"/>
<dbReference type="InterPro" id="IPR045151">
    <property type="entry name" value="DCAF8"/>
</dbReference>
<evidence type="ECO:0000256" key="4">
    <source>
        <dbReference type="SAM" id="MobiDB-lite"/>
    </source>
</evidence>
<feature type="compositionally biased region" description="Gly residues" evidence="4">
    <location>
        <begin position="365"/>
        <end position="383"/>
    </location>
</feature>
<evidence type="ECO:0000256" key="2">
    <source>
        <dbReference type="ARBA" id="ARBA00022737"/>
    </source>
</evidence>
<feature type="compositionally biased region" description="Acidic residues" evidence="4">
    <location>
        <begin position="679"/>
        <end position="704"/>
    </location>
</feature>
<dbReference type="SUPFAM" id="SSF48452">
    <property type="entry name" value="TPR-like"/>
    <property type="match status" value="1"/>
</dbReference>
<dbReference type="InParanoid" id="A0A2V0P4V2"/>
<dbReference type="Gene3D" id="1.25.40.10">
    <property type="entry name" value="Tetratricopeptide repeat domain"/>
    <property type="match status" value="1"/>
</dbReference>
<feature type="region of interest" description="Disordered" evidence="4">
    <location>
        <begin position="353"/>
        <end position="384"/>
    </location>
</feature>
<dbReference type="PROSITE" id="PS50082">
    <property type="entry name" value="WD_REPEATS_2"/>
    <property type="match status" value="1"/>
</dbReference>
<dbReference type="Gene3D" id="2.130.10.10">
    <property type="entry name" value="YVTN repeat-like/Quinoprotein amine dehydrogenase"/>
    <property type="match status" value="3"/>
</dbReference>
<evidence type="ECO:0000256" key="1">
    <source>
        <dbReference type="ARBA" id="ARBA00022574"/>
    </source>
</evidence>
<dbReference type="InterPro" id="IPR036322">
    <property type="entry name" value="WD40_repeat_dom_sf"/>
</dbReference>
<feature type="compositionally biased region" description="Pro residues" evidence="4">
    <location>
        <begin position="589"/>
        <end position="608"/>
    </location>
</feature>
<keyword evidence="1 3" id="KW-0853">WD repeat</keyword>
<feature type="compositionally biased region" description="Low complexity" evidence="4">
    <location>
        <begin position="717"/>
        <end position="736"/>
    </location>
</feature>
<dbReference type="EMBL" id="BDRX01000057">
    <property type="protein sequence ID" value="GBF94894.1"/>
    <property type="molecule type" value="Genomic_DNA"/>
</dbReference>
<dbReference type="GO" id="GO:0080008">
    <property type="term" value="C:Cul4-RING E3 ubiquitin ligase complex"/>
    <property type="evidence" value="ECO:0007669"/>
    <property type="project" value="TreeGrafter"/>
</dbReference>
<keyword evidence="6" id="KW-1185">Reference proteome</keyword>
<dbReference type="SUPFAM" id="SSF50978">
    <property type="entry name" value="WD40 repeat-like"/>
    <property type="match status" value="1"/>
</dbReference>
<comment type="caution">
    <text evidence="5">The sequence shown here is derived from an EMBL/GenBank/DDBJ whole genome shotgun (WGS) entry which is preliminary data.</text>
</comment>
<evidence type="ECO:0000313" key="5">
    <source>
        <dbReference type="EMBL" id="GBF94894.1"/>
    </source>
</evidence>
<dbReference type="InterPro" id="IPR011990">
    <property type="entry name" value="TPR-like_helical_dom_sf"/>
</dbReference>
<dbReference type="InterPro" id="IPR001680">
    <property type="entry name" value="WD40_rpt"/>
</dbReference>
<evidence type="ECO:0000256" key="3">
    <source>
        <dbReference type="PROSITE-ProRule" id="PRU00221"/>
    </source>
</evidence>
<dbReference type="AlphaFoldDB" id="A0A2V0P4V2"/>
<evidence type="ECO:0000313" key="6">
    <source>
        <dbReference type="Proteomes" id="UP000247498"/>
    </source>
</evidence>
<feature type="compositionally biased region" description="Low complexity" evidence="4">
    <location>
        <begin position="609"/>
        <end position="644"/>
    </location>
</feature>
<keyword evidence="2" id="KW-0677">Repeat</keyword>
<feature type="region of interest" description="Disordered" evidence="4">
    <location>
        <begin position="776"/>
        <end position="809"/>
    </location>
</feature>
<feature type="compositionally biased region" description="Gly residues" evidence="4">
    <location>
        <begin position="213"/>
        <end position="232"/>
    </location>
</feature>
<feature type="compositionally biased region" description="Gly residues" evidence="4">
    <location>
        <begin position="555"/>
        <end position="567"/>
    </location>
</feature>
<dbReference type="GO" id="GO:0005737">
    <property type="term" value="C:cytoplasm"/>
    <property type="evidence" value="ECO:0007669"/>
    <property type="project" value="TreeGrafter"/>
</dbReference>
<dbReference type="InterPro" id="IPR015943">
    <property type="entry name" value="WD40/YVTN_repeat-like_dom_sf"/>
</dbReference>
<dbReference type="OrthoDB" id="4869960at2759"/>
<feature type="compositionally biased region" description="Low complexity" evidence="4">
    <location>
        <begin position="120"/>
        <end position="129"/>
    </location>
</feature>
<feature type="region of interest" description="Disordered" evidence="4">
    <location>
        <begin position="542"/>
        <end position="756"/>
    </location>
</feature>
<name>A0A2V0P4V2_9CHLO</name>
<feature type="region of interest" description="Disordered" evidence="4">
    <location>
        <begin position="826"/>
        <end position="846"/>
    </location>
</feature>
<feature type="compositionally biased region" description="Gly residues" evidence="4">
    <location>
        <begin position="776"/>
        <end position="786"/>
    </location>
</feature>
<dbReference type="PROSITE" id="PS50294">
    <property type="entry name" value="WD_REPEATS_REGION"/>
    <property type="match status" value="1"/>
</dbReference>
<dbReference type="GO" id="GO:0045717">
    <property type="term" value="P:negative regulation of fatty acid biosynthetic process"/>
    <property type="evidence" value="ECO:0007669"/>
    <property type="project" value="TreeGrafter"/>
</dbReference>
<dbReference type="Proteomes" id="UP000247498">
    <property type="component" value="Unassembled WGS sequence"/>
</dbReference>
<dbReference type="Pfam" id="PF00400">
    <property type="entry name" value="WD40"/>
    <property type="match status" value="3"/>
</dbReference>
<dbReference type="PANTHER" id="PTHR15574:SF40">
    <property type="entry name" value="WD AND TETRATRICOPEPTIDE REPEATS PROTEIN 1"/>
    <property type="match status" value="1"/>
</dbReference>